<dbReference type="OrthoDB" id="4191831at2759"/>
<proteinExistence type="predicted"/>
<dbReference type="AlphaFoldDB" id="A0A8H8DAX7"/>
<dbReference type="EMBL" id="JAEOAQ010000002">
    <property type="protein sequence ID" value="KAG5419783.1"/>
    <property type="molecule type" value="Genomic_DNA"/>
</dbReference>
<name>A0A8H8DAX7_9ASCO</name>
<sequence length="417" mass="48538">MVSLVHLPEHALQSVFNNINQHQAIALAPLHSKLYFTTKRKLYYYIYVYDIKEDEFLAYKLGPSSVNCALPNFRFPKHINNESTNNCTIISLKTLENYLDQMDANETISYLLMFHEPVELFERILDHFKTIKYFIASRFDVGQLDSRCSHCLRHKCHVFDPISNKTVFRERCQIIGDTGLYTYDSSMVVCWVCGPFWRSTLHPDYGQVDLTLFSKVKRMHVIVQGENESLFKITEMVNTSILSELFLSGSTYLDTFFNSNFQMDNDFPSLTVLGLNQEVISLWEENKDKRVITQLSHQSLQHVIIGTHFVTEQVATEVCQLCLQFPKASINWSCLRCSRNTPVFIEQMFRFSHVVPKGFVGVLWSFKSSEYMEPIQSKYLVGVLGNEQTVELVKYYSDAELIQLMTITRCRNSLYFY</sequence>
<evidence type="ECO:0000313" key="2">
    <source>
        <dbReference type="Proteomes" id="UP000669133"/>
    </source>
</evidence>
<accession>A0A8H8DAX7</accession>
<gene>
    <name evidence="1" type="ORF">I9W82_001663</name>
</gene>
<dbReference type="Proteomes" id="UP000669133">
    <property type="component" value="Unassembled WGS sequence"/>
</dbReference>
<keyword evidence="2" id="KW-1185">Reference proteome</keyword>
<protein>
    <submittedName>
        <fullName evidence="1">Uncharacterized protein</fullName>
    </submittedName>
</protein>
<evidence type="ECO:0000313" key="1">
    <source>
        <dbReference type="EMBL" id="KAG5419783.1"/>
    </source>
</evidence>
<organism evidence="1 2">
    <name type="scientific">Candida metapsilosis</name>
    <dbReference type="NCBI Taxonomy" id="273372"/>
    <lineage>
        <taxon>Eukaryota</taxon>
        <taxon>Fungi</taxon>
        <taxon>Dikarya</taxon>
        <taxon>Ascomycota</taxon>
        <taxon>Saccharomycotina</taxon>
        <taxon>Pichiomycetes</taxon>
        <taxon>Debaryomycetaceae</taxon>
        <taxon>Candida/Lodderomyces clade</taxon>
        <taxon>Candida</taxon>
    </lineage>
</organism>
<comment type="caution">
    <text evidence="1">The sequence shown here is derived from an EMBL/GenBank/DDBJ whole genome shotgun (WGS) entry which is preliminary data.</text>
</comment>
<dbReference type="GeneID" id="93650292"/>
<dbReference type="RefSeq" id="XP_067548899.1">
    <property type="nucleotide sequence ID" value="XM_067690433.1"/>
</dbReference>
<reference evidence="1 2" key="1">
    <citation type="submission" date="2020-12" db="EMBL/GenBank/DDBJ databases">
        <title>Effect of drift, selection, and recombination on the evolution of hybrid genomes in Candida yeast pathogens.</title>
        <authorList>
            <person name="Mixao V."/>
            <person name="Ksiezopolska E."/>
            <person name="Saus E."/>
            <person name="Boekhout T."/>
            <person name="Gacser A."/>
            <person name="Gabaldon T."/>
        </authorList>
    </citation>
    <scope>NUCLEOTIDE SEQUENCE [LARGE SCALE GENOMIC DNA]</scope>
    <source>
        <strain evidence="1 2">BP57</strain>
    </source>
</reference>